<gene>
    <name evidence="1" type="ORF">E2C01_081647</name>
</gene>
<comment type="caution">
    <text evidence="1">The sequence shown here is derived from an EMBL/GenBank/DDBJ whole genome shotgun (WGS) entry which is preliminary data.</text>
</comment>
<keyword evidence="2" id="KW-1185">Reference proteome</keyword>
<protein>
    <submittedName>
        <fullName evidence="1">Uncharacterized protein</fullName>
    </submittedName>
</protein>
<name>A0A5B7IMZ1_PORTR</name>
<evidence type="ECO:0000313" key="1">
    <source>
        <dbReference type="EMBL" id="MPC86811.1"/>
    </source>
</evidence>
<dbReference type="AlphaFoldDB" id="A0A5B7IMZ1"/>
<accession>A0A5B7IMZ1</accession>
<organism evidence="1 2">
    <name type="scientific">Portunus trituberculatus</name>
    <name type="common">Swimming crab</name>
    <name type="synonym">Neptunus trituberculatus</name>
    <dbReference type="NCBI Taxonomy" id="210409"/>
    <lineage>
        <taxon>Eukaryota</taxon>
        <taxon>Metazoa</taxon>
        <taxon>Ecdysozoa</taxon>
        <taxon>Arthropoda</taxon>
        <taxon>Crustacea</taxon>
        <taxon>Multicrustacea</taxon>
        <taxon>Malacostraca</taxon>
        <taxon>Eumalacostraca</taxon>
        <taxon>Eucarida</taxon>
        <taxon>Decapoda</taxon>
        <taxon>Pleocyemata</taxon>
        <taxon>Brachyura</taxon>
        <taxon>Eubrachyura</taxon>
        <taxon>Portunoidea</taxon>
        <taxon>Portunidae</taxon>
        <taxon>Portuninae</taxon>
        <taxon>Portunus</taxon>
    </lineage>
</organism>
<evidence type="ECO:0000313" key="2">
    <source>
        <dbReference type="Proteomes" id="UP000324222"/>
    </source>
</evidence>
<reference evidence="1 2" key="1">
    <citation type="submission" date="2019-05" db="EMBL/GenBank/DDBJ databases">
        <title>Another draft genome of Portunus trituberculatus and its Hox gene families provides insights of decapod evolution.</title>
        <authorList>
            <person name="Jeong J.-H."/>
            <person name="Song I."/>
            <person name="Kim S."/>
            <person name="Choi T."/>
            <person name="Kim D."/>
            <person name="Ryu S."/>
            <person name="Kim W."/>
        </authorList>
    </citation>
    <scope>NUCLEOTIDE SEQUENCE [LARGE SCALE GENOMIC DNA]</scope>
    <source>
        <tissue evidence="1">Muscle</tissue>
    </source>
</reference>
<dbReference type="EMBL" id="VSRR010072572">
    <property type="protein sequence ID" value="MPC86811.1"/>
    <property type="molecule type" value="Genomic_DNA"/>
</dbReference>
<dbReference type="Proteomes" id="UP000324222">
    <property type="component" value="Unassembled WGS sequence"/>
</dbReference>
<proteinExistence type="predicted"/>
<sequence>MKNPSCHQWQECTMRQQEAANNQLMGAGKSRQEWGR</sequence>